<keyword evidence="1" id="KW-0862">Zinc</keyword>
<evidence type="ECO:0000256" key="2">
    <source>
        <dbReference type="SAM" id="MobiDB-lite"/>
    </source>
</evidence>
<keyword evidence="5" id="KW-1185">Reference proteome</keyword>
<evidence type="ECO:0000259" key="3">
    <source>
        <dbReference type="PROSITE" id="PS50157"/>
    </source>
</evidence>
<dbReference type="AlphaFoldDB" id="A0A177C9V9"/>
<dbReference type="InParanoid" id="A0A177C9V9"/>
<evidence type="ECO:0000313" key="4">
    <source>
        <dbReference type="EMBL" id="OAG03632.1"/>
    </source>
</evidence>
<feature type="region of interest" description="Disordered" evidence="2">
    <location>
        <begin position="100"/>
        <end position="173"/>
    </location>
</feature>
<dbReference type="EMBL" id="KV441554">
    <property type="protein sequence ID" value="OAG03632.1"/>
    <property type="molecule type" value="Genomic_DNA"/>
</dbReference>
<accession>A0A177C9V9</accession>
<feature type="domain" description="C2H2-type" evidence="3">
    <location>
        <begin position="50"/>
        <end position="78"/>
    </location>
</feature>
<dbReference type="GO" id="GO:0008270">
    <property type="term" value="F:zinc ion binding"/>
    <property type="evidence" value="ECO:0007669"/>
    <property type="project" value="UniProtKB-KW"/>
</dbReference>
<dbReference type="GeneID" id="28766528"/>
<dbReference type="InterPro" id="IPR013087">
    <property type="entry name" value="Znf_C2H2_type"/>
</dbReference>
<proteinExistence type="predicted"/>
<organism evidence="4 5">
    <name type="scientific">Paraphaeosphaeria sporulosa</name>
    <dbReference type="NCBI Taxonomy" id="1460663"/>
    <lineage>
        <taxon>Eukaryota</taxon>
        <taxon>Fungi</taxon>
        <taxon>Dikarya</taxon>
        <taxon>Ascomycota</taxon>
        <taxon>Pezizomycotina</taxon>
        <taxon>Dothideomycetes</taxon>
        <taxon>Pleosporomycetidae</taxon>
        <taxon>Pleosporales</taxon>
        <taxon>Massarineae</taxon>
        <taxon>Didymosphaeriaceae</taxon>
        <taxon>Paraphaeosphaeria</taxon>
    </lineage>
</organism>
<feature type="compositionally biased region" description="Low complexity" evidence="2">
    <location>
        <begin position="152"/>
        <end position="164"/>
    </location>
</feature>
<dbReference type="PROSITE" id="PS00028">
    <property type="entry name" value="ZINC_FINGER_C2H2_1"/>
    <property type="match status" value="1"/>
</dbReference>
<dbReference type="RefSeq" id="XP_018033997.1">
    <property type="nucleotide sequence ID" value="XM_018183042.1"/>
</dbReference>
<dbReference type="STRING" id="1460663.A0A177C9V9"/>
<evidence type="ECO:0000313" key="5">
    <source>
        <dbReference type="Proteomes" id="UP000077069"/>
    </source>
</evidence>
<sequence>MELLVNYLARRPSRPPPGLGTPKIAVEGSGDVAERAYESVDLNRTSTQQSRCLLCDSAFRGRSELTKHYQKIHVKDGTFDRPFSCPKCLRLGRGHVTITAGPPAWNRHAEASHGKIRQGSNGGKRKRTRDDADADPTVDGAGGDRPEDTEAASDTTCTTPATATNSMSSTQTPASLVEMENIRNINPRLLPDHLRQGSKKVKSSHFDDPKAGNSERRVWPWETEPGPIVLSGSGTELEDLEGDCIPAADPQPEDHGLSYTGLLDAELHEPMAADRFHPQGQEGTEILENPPSEAITTSALAMIDLGDSYPRGMSSESLSPTHVPDDEDVGQLQPAALIQYPAEEETEIGGSLTSALTIDPGDLSHAAKLYWGRGYALVPEGRELNRTANNAQRREEISSNISSQHVITGKRLRTSVRNRA</sequence>
<dbReference type="PROSITE" id="PS50157">
    <property type="entry name" value="ZINC_FINGER_C2H2_2"/>
    <property type="match status" value="1"/>
</dbReference>
<name>A0A177C9V9_9PLEO</name>
<protein>
    <recommendedName>
        <fullName evidence="3">C2H2-type domain-containing protein</fullName>
    </recommendedName>
</protein>
<evidence type="ECO:0000256" key="1">
    <source>
        <dbReference type="PROSITE-ProRule" id="PRU00042"/>
    </source>
</evidence>
<dbReference type="Proteomes" id="UP000077069">
    <property type="component" value="Unassembled WGS sequence"/>
</dbReference>
<keyword evidence="1" id="KW-0863">Zinc-finger</keyword>
<gene>
    <name evidence="4" type="ORF">CC84DRAFT_1218932</name>
</gene>
<reference evidence="4 5" key="1">
    <citation type="submission" date="2016-05" db="EMBL/GenBank/DDBJ databases">
        <title>Comparative analysis of secretome profiles of manganese(II)-oxidizing ascomycete fungi.</title>
        <authorList>
            <consortium name="DOE Joint Genome Institute"/>
            <person name="Zeiner C.A."/>
            <person name="Purvine S.O."/>
            <person name="Zink E.M."/>
            <person name="Wu S."/>
            <person name="Pasa-Tolic L."/>
            <person name="Chaput D.L."/>
            <person name="Haridas S."/>
            <person name="Grigoriev I.V."/>
            <person name="Santelli C.M."/>
            <person name="Hansel C.M."/>
        </authorList>
    </citation>
    <scope>NUCLEOTIDE SEQUENCE [LARGE SCALE GENOMIC DNA]</scope>
    <source>
        <strain evidence="4 5">AP3s5-JAC2a</strain>
    </source>
</reference>
<keyword evidence="1" id="KW-0479">Metal-binding</keyword>
<dbReference type="Gene3D" id="3.30.160.60">
    <property type="entry name" value="Classic Zinc Finger"/>
    <property type="match status" value="1"/>
</dbReference>